<feature type="signal peptide" evidence="1">
    <location>
        <begin position="1"/>
        <end position="30"/>
    </location>
</feature>
<dbReference type="STRING" id="317577.GCA_000419625_02803"/>
<geneLocation type="plasmid" evidence="3">
    <name>pdfi1</name>
</geneLocation>
<protein>
    <recommendedName>
        <fullName evidence="4">Carboxypeptidase regulatory-like domain-containing protein</fullName>
    </recommendedName>
</protein>
<proteinExistence type="predicted"/>
<dbReference type="KEGG" id="dfc:DFI_14355"/>
<evidence type="ECO:0000256" key="1">
    <source>
        <dbReference type="SAM" id="SignalP"/>
    </source>
</evidence>
<dbReference type="AlphaFoldDB" id="A0A221T0D2"/>
<evidence type="ECO:0000313" key="3">
    <source>
        <dbReference type="Proteomes" id="UP000259030"/>
    </source>
</evidence>
<dbReference type="RefSeq" id="WP_051308050.1">
    <property type="nucleotide sequence ID" value="NZ_CP021082.1"/>
</dbReference>
<feature type="chain" id="PRO_5011216340" description="Carboxypeptidase regulatory-like domain-containing protein" evidence="1">
    <location>
        <begin position="31"/>
        <end position="476"/>
    </location>
</feature>
<keyword evidence="1" id="KW-0732">Signal</keyword>
<gene>
    <name evidence="2" type="ORF">DFI_14355</name>
</gene>
<dbReference type="InterPro" id="IPR008969">
    <property type="entry name" value="CarboxyPept-like_regulatory"/>
</dbReference>
<sequence>MKLTLKHAFGPLLVTAVMAGGMGTPSLAQKAPVTTAAKNPVSGEWTGKLDWIDVRSTLTLQGNKVTGTFYFGDRPHPIEAGVWDVKTGQLSCRWMNGSRPVTVKGILKNGTFTGTATISGGTDPLVMKRAAPAPTTAAPAQVTPYVMQGVVRDAAGRPLAGVEVFADNTLYYNANVLARTDAQGRYRLELPRNEPGTWKPGAYVKREYHGVFYELRLYPGDDSPFAASKGAVRDFVWRLSGRQEDGLLGKVVYVYGEEGVNVANVEVTLTPSGPLIDGSAGRAITRRVTGGRIEDVPIGRYTMTARLLRDGTAPTPLLVSPGQGGKYGASATSDFQKTNYGVIMEFTVKLGAAPAPAAVGNSGGTAGRSISGVLQSSADLQGTAVILCEVRNGECDESTERQTKITTSGTSAWYSFSNVTEGKSYFIYGWKDTDGNGRANAGDLVGMFGAQYGVSSEPQAVTAPSMTADFDVTVLN</sequence>
<dbReference type="Proteomes" id="UP000259030">
    <property type="component" value="Plasmid pDFI1"/>
</dbReference>
<evidence type="ECO:0008006" key="4">
    <source>
        <dbReference type="Google" id="ProtNLM"/>
    </source>
</evidence>
<dbReference type="SUPFAM" id="SSF49464">
    <property type="entry name" value="Carboxypeptidase regulatory domain-like"/>
    <property type="match status" value="1"/>
</dbReference>
<name>A0A221T0D2_9DEIO</name>
<keyword evidence="2" id="KW-0614">Plasmid</keyword>
<accession>A0A221T0D2</accession>
<dbReference type="EMBL" id="CP021082">
    <property type="protein sequence ID" value="ASN82368.1"/>
    <property type="molecule type" value="Genomic_DNA"/>
</dbReference>
<evidence type="ECO:0000313" key="2">
    <source>
        <dbReference type="EMBL" id="ASN82368.1"/>
    </source>
</evidence>
<dbReference type="Gene3D" id="2.60.40.1120">
    <property type="entry name" value="Carboxypeptidase-like, regulatory domain"/>
    <property type="match status" value="1"/>
</dbReference>
<keyword evidence="3" id="KW-1185">Reference proteome</keyword>
<organism evidence="2 3">
    <name type="scientific">Deinococcus ficus</name>
    <dbReference type="NCBI Taxonomy" id="317577"/>
    <lineage>
        <taxon>Bacteria</taxon>
        <taxon>Thermotogati</taxon>
        <taxon>Deinococcota</taxon>
        <taxon>Deinococci</taxon>
        <taxon>Deinococcales</taxon>
        <taxon>Deinococcaceae</taxon>
        <taxon>Deinococcus</taxon>
    </lineage>
</organism>
<reference evidence="2 3" key="1">
    <citation type="submission" date="2017-05" db="EMBL/GenBank/DDBJ databases">
        <title>The complete genome sequence of Deinococcus ficus isolated from the rhizosphere of the Ficus religiosa L. in Taiwan.</title>
        <authorList>
            <person name="Wu K.-M."/>
            <person name="Liao T.-L."/>
            <person name="Liu Y.-M."/>
            <person name="Young C.-C."/>
            <person name="Tsai S.-F."/>
        </authorList>
    </citation>
    <scope>NUCLEOTIDE SEQUENCE [LARGE SCALE GENOMIC DNA]</scope>
    <source>
        <strain evidence="2 3">CC-FR2-10</strain>
        <plasmid evidence="3">pdfi1</plasmid>
    </source>
</reference>